<dbReference type="EMBL" id="QXIR01000037">
    <property type="protein sequence ID" value="RIW29049.1"/>
    <property type="molecule type" value="Genomic_DNA"/>
</dbReference>
<dbReference type="Pfam" id="PF01425">
    <property type="entry name" value="Amidase"/>
    <property type="match status" value="1"/>
</dbReference>
<feature type="domain" description="Amidase" evidence="1">
    <location>
        <begin position="35"/>
        <end position="468"/>
    </location>
</feature>
<accession>A0A3A1QPP6</accession>
<evidence type="ECO:0000313" key="2">
    <source>
        <dbReference type="EMBL" id="RIW29049.1"/>
    </source>
</evidence>
<dbReference type="OrthoDB" id="9811471at2"/>
<dbReference type="InterPro" id="IPR036928">
    <property type="entry name" value="AS_sf"/>
</dbReference>
<dbReference type="EC" id="3.5.1.4" evidence="2"/>
<dbReference type="AlphaFoldDB" id="A0A3A1QPP6"/>
<dbReference type="PANTHER" id="PTHR42678:SF34">
    <property type="entry name" value="OS04G0183300 PROTEIN"/>
    <property type="match status" value="1"/>
</dbReference>
<evidence type="ECO:0000313" key="3">
    <source>
        <dbReference type="Proteomes" id="UP000265801"/>
    </source>
</evidence>
<dbReference type="RefSeq" id="WP_119549116.1">
    <property type="nucleotide sequence ID" value="NZ_QXIR01000037.1"/>
</dbReference>
<dbReference type="Proteomes" id="UP000265801">
    <property type="component" value="Unassembled WGS sequence"/>
</dbReference>
<dbReference type="SUPFAM" id="SSF75304">
    <property type="entry name" value="Amidase signature (AS) enzymes"/>
    <property type="match status" value="1"/>
</dbReference>
<keyword evidence="2" id="KW-0378">Hydrolase</keyword>
<reference evidence="2 3" key="1">
    <citation type="submission" date="2018-09" db="EMBL/GenBank/DDBJ databases">
        <title>Bacillus saliacetes sp. nov., isolated from Thai shrimp paste (Ka-pi).</title>
        <authorList>
            <person name="Daroonpunt R."/>
            <person name="Tanasupawat S."/>
            <person name="Yiamsombut S."/>
        </authorList>
    </citation>
    <scope>NUCLEOTIDE SEQUENCE [LARGE SCALE GENOMIC DNA]</scope>
    <source>
        <strain evidence="2 3">SKP7-4</strain>
    </source>
</reference>
<dbReference type="NCBIfam" id="NF005300">
    <property type="entry name" value="PRK06828.1"/>
    <property type="match status" value="1"/>
</dbReference>
<dbReference type="InterPro" id="IPR023631">
    <property type="entry name" value="Amidase_dom"/>
</dbReference>
<dbReference type="PANTHER" id="PTHR42678">
    <property type="entry name" value="AMIDASE"/>
    <property type="match status" value="1"/>
</dbReference>
<dbReference type="Gene3D" id="3.90.1300.10">
    <property type="entry name" value="Amidase signature (AS) domain"/>
    <property type="match status" value="1"/>
</dbReference>
<protein>
    <submittedName>
        <fullName evidence="2">Amidase</fullName>
        <ecNumber evidence="2">3.5.1.4</ecNumber>
    </submittedName>
</protein>
<dbReference type="GO" id="GO:0004040">
    <property type="term" value="F:amidase activity"/>
    <property type="evidence" value="ECO:0007669"/>
    <property type="project" value="UniProtKB-EC"/>
</dbReference>
<proteinExistence type="predicted"/>
<name>A0A3A1QPP6_9BACI</name>
<gene>
    <name evidence="2" type="ORF">D3H55_20235</name>
</gene>
<comment type="caution">
    <text evidence="2">The sequence shown here is derived from an EMBL/GenBank/DDBJ whole genome shotgun (WGS) entry which is preliminary data.</text>
</comment>
<organism evidence="2 3">
    <name type="scientific">Bacillus salacetis</name>
    <dbReference type="NCBI Taxonomy" id="2315464"/>
    <lineage>
        <taxon>Bacteria</taxon>
        <taxon>Bacillati</taxon>
        <taxon>Bacillota</taxon>
        <taxon>Bacilli</taxon>
        <taxon>Bacillales</taxon>
        <taxon>Bacillaceae</taxon>
        <taxon>Bacillus</taxon>
    </lineage>
</organism>
<sequence length="488" mass="52209">MLNPKLEGLKKDWLIEAGIGDIQKKLHNNEITSQDLVLMYFDRIAELDQSGPAINSIIETNPDALHIAASLDYERRTKGSRGPLHGIPVLLKDNIDTGDSMHTSAGSMVLSEHYAEDDAFLVKKLREAGAVILGKTNLTEWANFMGEEMPTGYSSRGGQVLNPYDADFMVGGSSAGSAAAIAANLAVVSVGTETSGSILSPASQNSLVGIKPTVGLISRTGVIPISHTQDTAGPIARTVTDAVHLLQALQGVDGKDAVTAANELVETDFTDHLLANGLSGKKIGIARSTYFDYLDESKLEIMNAAVEKLGELGAEVIDSVEIPSTEADWDINVLLYEFKSGVNAYLKTVDPSVGVRTLSDIIRSNNEIGEDALKYGQRVLEESEETSGLTDPVYLKSLEKDQYLSKTNGIDAVMKEHGLDAIVFPNNFGAMIPAKAGYPSITVPAGFTPEGEPIEITFTGGAFSEPALIEIAYGFEQGTEHRRAPKIL</sequence>
<evidence type="ECO:0000259" key="1">
    <source>
        <dbReference type="Pfam" id="PF01425"/>
    </source>
</evidence>
<keyword evidence="3" id="KW-1185">Reference proteome</keyword>
<dbReference type="NCBIfam" id="NF006006">
    <property type="entry name" value="PRK08137.1"/>
    <property type="match status" value="1"/>
</dbReference>